<accession>A0ABY1QSY8</accession>
<dbReference type="EMBL" id="FXUL01000033">
    <property type="protein sequence ID" value="SMP79868.1"/>
    <property type="molecule type" value="Genomic_DNA"/>
</dbReference>
<evidence type="ECO:0000313" key="2">
    <source>
        <dbReference type="Proteomes" id="UP001158049"/>
    </source>
</evidence>
<evidence type="ECO:0000313" key="1">
    <source>
        <dbReference type="EMBL" id="SMP79868.1"/>
    </source>
</evidence>
<dbReference type="InterPro" id="IPR021382">
    <property type="entry name" value="DUF3014"/>
</dbReference>
<dbReference type="RefSeq" id="WP_283445354.1">
    <property type="nucleotide sequence ID" value="NZ_FXUL01000033.1"/>
</dbReference>
<proteinExistence type="predicted"/>
<organism evidence="1 2">
    <name type="scientific">Noviherbaspirillum suwonense</name>
    <dbReference type="NCBI Taxonomy" id="1224511"/>
    <lineage>
        <taxon>Bacteria</taxon>
        <taxon>Pseudomonadati</taxon>
        <taxon>Pseudomonadota</taxon>
        <taxon>Betaproteobacteria</taxon>
        <taxon>Burkholderiales</taxon>
        <taxon>Oxalobacteraceae</taxon>
        <taxon>Noviherbaspirillum</taxon>
    </lineage>
</organism>
<dbReference type="Proteomes" id="UP001158049">
    <property type="component" value="Unassembled WGS sequence"/>
</dbReference>
<evidence type="ECO:0008006" key="3">
    <source>
        <dbReference type="Google" id="ProtNLM"/>
    </source>
</evidence>
<name>A0ABY1QSY8_9BURK</name>
<sequence length="265" mass="28663">MKRTYTTGVAVAIAAATVAGFFYLTKTPPSPPEAQVTAPAPSAQVDARPVEPAILHPLPEVPAAQLPPLDSSDDTVRDALVNYFGRQSVQQLFGLDSMVRHMVATIDNLPRETVATRLLPTKPVPGAFIVGKSGGDTTIAPANAARYLPYVELARRTDAAQLVSLYINFYPLFQAAYVDLGYPKGYFNDRLVEVIDHLLAAPTADGPLKLTQPHIVYKFADPQLERASAGHKIMLRMGSQNALVVKAKLREIRAELVRGAAPARQ</sequence>
<dbReference type="Pfam" id="PF11219">
    <property type="entry name" value="DUF3014"/>
    <property type="match status" value="1"/>
</dbReference>
<gene>
    <name evidence="1" type="ORF">SAMN06295970_13311</name>
</gene>
<reference evidence="1 2" key="1">
    <citation type="submission" date="2017-05" db="EMBL/GenBank/DDBJ databases">
        <authorList>
            <person name="Varghese N."/>
            <person name="Submissions S."/>
        </authorList>
    </citation>
    <scope>NUCLEOTIDE SEQUENCE [LARGE SCALE GENOMIC DNA]</scope>
    <source>
        <strain evidence="1 2">DSM 26001</strain>
    </source>
</reference>
<protein>
    <recommendedName>
        <fullName evidence="3">DUF3014 domain-containing protein</fullName>
    </recommendedName>
</protein>
<keyword evidence="2" id="KW-1185">Reference proteome</keyword>
<comment type="caution">
    <text evidence="1">The sequence shown here is derived from an EMBL/GenBank/DDBJ whole genome shotgun (WGS) entry which is preliminary data.</text>
</comment>